<keyword evidence="2" id="KW-1185">Reference proteome</keyword>
<organism evidence="1 2">
    <name type="scientific">Puccinia triticina</name>
    <dbReference type="NCBI Taxonomy" id="208348"/>
    <lineage>
        <taxon>Eukaryota</taxon>
        <taxon>Fungi</taxon>
        <taxon>Dikarya</taxon>
        <taxon>Basidiomycota</taxon>
        <taxon>Pucciniomycotina</taxon>
        <taxon>Pucciniomycetes</taxon>
        <taxon>Pucciniales</taxon>
        <taxon>Pucciniaceae</taxon>
        <taxon>Puccinia</taxon>
    </lineage>
</organism>
<accession>A0ABY7CUT1</accession>
<dbReference type="Proteomes" id="UP001164743">
    <property type="component" value="Chromosome 8A"/>
</dbReference>
<reference evidence="1" key="1">
    <citation type="submission" date="2022-10" db="EMBL/GenBank/DDBJ databases">
        <title>Puccinia triticina Genome sequencing and assembly.</title>
        <authorList>
            <person name="Li C."/>
        </authorList>
    </citation>
    <scope>NUCLEOTIDE SEQUENCE</scope>
    <source>
        <strain evidence="1">Pt15</strain>
    </source>
</reference>
<evidence type="ECO:0000313" key="2">
    <source>
        <dbReference type="Proteomes" id="UP001164743"/>
    </source>
</evidence>
<dbReference type="GeneID" id="77812775"/>
<proteinExistence type="predicted"/>
<gene>
    <name evidence="1" type="ORF">PtA15_8A449</name>
</gene>
<sequence>MQPIQDQDQENLRSIPLHVRIIDICDRINLHQLTPKKFVLALLTNSHESVVKRRMKWSGKGLPTTMELLMELISLVKTNKEGQKLWEDIVLDEAVDIAERQKPSSGNYPTGLFQSSQTITSDFFEEKTQENFVNLLTKDGMPFIYGLVYRVLSKSKSSEANVPVNSNDQITANFDHEDQEGLEMEGITYSHLPSSLTHRKKSVSQ</sequence>
<name>A0ABY7CUT1_9BASI</name>
<evidence type="ECO:0000313" key="1">
    <source>
        <dbReference type="EMBL" id="WAQ87545.1"/>
    </source>
</evidence>
<protein>
    <submittedName>
        <fullName evidence="1">Uncharacterized protein</fullName>
    </submittedName>
</protein>
<dbReference type="EMBL" id="CP110428">
    <property type="protein sequence ID" value="WAQ87545.1"/>
    <property type="molecule type" value="Genomic_DNA"/>
</dbReference>
<dbReference type="RefSeq" id="XP_053023100.1">
    <property type="nucleotide sequence ID" value="XM_053171880.1"/>
</dbReference>